<dbReference type="Pfam" id="PF00702">
    <property type="entry name" value="Hydrolase"/>
    <property type="match status" value="1"/>
</dbReference>
<dbReference type="Gene3D" id="1.10.150.240">
    <property type="entry name" value="Putative phosphatase, domain 2"/>
    <property type="match status" value="1"/>
</dbReference>
<sequence>MSNEQASATLRNVQVLYFDVFGTVVDYVETVTKALRREISATTLSDTSLLTALQQEYDWRHFTIEWRAEYKSETSRLAAIGNPDKITVDQMHLIALNRLLSTLPLPPSAESQSIGSFPIEVASKALGQAWTADVRDRLNFTWHLLEPWSDSVAGLQALKAKFKLGTLTNGNLNLMVDMAKNAQLPWDFLCTADLLGSFKPDPEMYKKSMRLLDIQPEVDAHKACMVAAHLYDLEAAKACGMTTVFVSSRPTEDGLPADGKPDYVDIIVADLFEFAQLVV</sequence>
<dbReference type="InterPro" id="IPR036412">
    <property type="entry name" value="HAD-like_sf"/>
</dbReference>
<evidence type="ECO:0000256" key="1">
    <source>
        <dbReference type="ARBA" id="ARBA00022801"/>
    </source>
</evidence>
<name>A0A5C3E5J8_9BASI</name>
<dbReference type="InterPro" id="IPR023198">
    <property type="entry name" value="PGP-like_dom2"/>
</dbReference>
<dbReference type="PANTHER" id="PTHR43316:SF3">
    <property type="entry name" value="HALOACID DEHALOGENASE, TYPE II (AFU_ORTHOLOGUE AFUA_2G07750)-RELATED"/>
    <property type="match status" value="1"/>
</dbReference>
<gene>
    <name evidence="2" type="ORF">UTRI_03210_B</name>
</gene>
<proteinExistence type="predicted"/>
<dbReference type="InterPro" id="IPR006439">
    <property type="entry name" value="HAD-SF_hydro_IA"/>
</dbReference>
<dbReference type="GO" id="GO:0016791">
    <property type="term" value="F:phosphatase activity"/>
    <property type="evidence" value="ECO:0007669"/>
    <property type="project" value="UniProtKB-ARBA"/>
</dbReference>
<keyword evidence="1" id="KW-0378">Hydrolase</keyword>
<dbReference type="EMBL" id="OOIN01000011">
    <property type="protein sequence ID" value="SPO25375.1"/>
    <property type="molecule type" value="Genomic_DNA"/>
</dbReference>
<dbReference type="SFLD" id="SFLDG01129">
    <property type="entry name" value="C1.5:_HAD__Beta-PGM__Phosphata"/>
    <property type="match status" value="1"/>
</dbReference>
<reference evidence="2 3" key="1">
    <citation type="submission" date="2018-03" db="EMBL/GenBank/DDBJ databases">
        <authorList>
            <person name="Guldener U."/>
        </authorList>
    </citation>
    <scope>NUCLEOTIDE SEQUENCE [LARGE SCALE GENOMIC DNA]</scope>
    <source>
        <strain evidence="2 3">NBRC100155</strain>
    </source>
</reference>
<dbReference type="NCBIfam" id="TIGR01493">
    <property type="entry name" value="HAD-SF-IA-v2"/>
    <property type="match status" value="1"/>
</dbReference>
<dbReference type="OrthoDB" id="2363873at2759"/>
<dbReference type="InterPro" id="IPR051540">
    <property type="entry name" value="S-2-haloacid_dehalogenase"/>
</dbReference>
<evidence type="ECO:0000313" key="2">
    <source>
        <dbReference type="EMBL" id="SPO25375.1"/>
    </source>
</evidence>
<dbReference type="Proteomes" id="UP000324022">
    <property type="component" value="Unassembled WGS sequence"/>
</dbReference>
<dbReference type="InterPro" id="IPR023214">
    <property type="entry name" value="HAD_sf"/>
</dbReference>
<accession>A0A5C3E5J8</accession>
<dbReference type="SUPFAM" id="SSF56784">
    <property type="entry name" value="HAD-like"/>
    <property type="match status" value="1"/>
</dbReference>
<dbReference type="PANTHER" id="PTHR43316">
    <property type="entry name" value="HYDROLASE, HALOACID DELAHOGENASE-RELATED"/>
    <property type="match status" value="1"/>
</dbReference>
<dbReference type="AlphaFoldDB" id="A0A5C3E5J8"/>
<protein>
    <recommendedName>
        <fullName evidence="4">Haloacid dehalogenase, type II</fullName>
    </recommendedName>
</protein>
<dbReference type="SFLD" id="SFLDS00003">
    <property type="entry name" value="Haloacid_Dehalogenase"/>
    <property type="match status" value="1"/>
</dbReference>
<dbReference type="Gene3D" id="3.40.50.1000">
    <property type="entry name" value="HAD superfamily/HAD-like"/>
    <property type="match status" value="1"/>
</dbReference>
<keyword evidence="3" id="KW-1185">Reference proteome</keyword>
<evidence type="ECO:0000313" key="3">
    <source>
        <dbReference type="Proteomes" id="UP000324022"/>
    </source>
</evidence>
<evidence type="ECO:0008006" key="4">
    <source>
        <dbReference type="Google" id="ProtNLM"/>
    </source>
</evidence>
<organism evidence="2 3">
    <name type="scientific">Ustilago trichophora</name>
    <dbReference type="NCBI Taxonomy" id="86804"/>
    <lineage>
        <taxon>Eukaryota</taxon>
        <taxon>Fungi</taxon>
        <taxon>Dikarya</taxon>
        <taxon>Basidiomycota</taxon>
        <taxon>Ustilaginomycotina</taxon>
        <taxon>Ustilaginomycetes</taxon>
        <taxon>Ustilaginales</taxon>
        <taxon>Ustilaginaceae</taxon>
        <taxon>Ustilago</taxon>
    </lineage>
</organism>